<sequence>MDATSKRDWGMFAAGIALVIVGFVCLWAPGLTLLSVAAIVGAMFLVVGVFDVYAYARYRKSMSLSGWLVAYALCDIVLGVMFLANPVIAAEVVPWVAGAFMAAYGVFQIFAAVRLRTAISWGWLIASGVLSVLCGICFFVWPGSFAIFLGFFLMMRGVTLAVYGATPQAELGGDTTAHHVA</sequence>
<keyword evidence="1" id="KW-1133">Transmembrane helix</keyword>
<feature type="transmembrane region" description="Helical" evidence="1">
    <location>
        <begin position="36"/>
        <end position="56"/>
    </location>
</feature>
<keyword evidence="1" id="KW-0812">Transmembrane</keyword>
<feature type="transmembrane region" description="Helical" evidence="1">
    <location>
        <begin position="120"/>
        <end position="141"/>
    </location>
</feature>
<feature type="transmembrane region" description="Helical" evidence="1">
    <location>
        <begin position="68"/>
        <end position="89"/>
    </location>
</feature>
<keyword evidence="1" id="KW-0472">Membrane</keyword>
<dbReference type="PANTHER" id="PTHR34989:SF1">
    <property type="entry name" value="PROTEIN HDED"/>
    <property type="match status" value="1"/>
</dbReference>
<evidence type="ECO:0000313" key="2">
    <source>
        <dbReference type="EMBL" id="MCI2241629.1"/>
    </source>
</evidence>
<organism evidence="2 3">
    <name type="scientific">Adlercreutzia faecimuris</name>
    <dbReference type="NCBI Taxonomy" id="2897341"/>
    <lineage>
        <taxon>Bacteria</taxon>
        <taxon>Bacillati</taxon>
        <taxon>Actinomycetota</taxon>
        <taxon>Coriobacteriia</taxon>
        <taxon>Eggerthellales</taxon>
        <taxon>Eggerthellaceae</taxon>
        <taxon>Adlercreutzia</taxon>
    </lineage>
</organism>
<evidence type="ECO:0000313" key="3">
    <source>
        <dbReference type="Proteomes" id="UP001430755"/>
    </source>
</evidence>
<dbReference type="InterPro" id="IPR052712">
    <property type="entry name" value="Acid_resist_chaperone_HdeD"/>
</dbReference>
<dbReference type="RefSeq" id="WP_242163966.1">
    <property type="nucleotide sequence ID" value="NZ_JAJMLW010000001.1"/>
</dbReference>
<feature type="transmembrane region" description="Helical" evidence="1">
    <location>
        <begin position="147"/>
        <end position="165"/>
    </location>
</feature>
<protein>
    <submittedName>
        <fullName evidence="2">DUF308 domain-containing protein</fullName>
    </submittedName>
</protein>
<evidence type="ECO:0000256" key="1">
    <source>
        <dbReference type="SAM" id="Phobius"/>
    </source>
</evidence>
<gene>
    <name evidence="2" type="ORF">LPT13_04570</name>
</gene>
<name>A0ABS9WFQ6_9ACTN</name>
<feature type="transmembrane region" description="Helical" evidence="1">
    <location>
        <begin position="95"/>
        <end position="113"/>
    </location>
</feature>
<comment type="caution">
    <text evidence="2">The sequence shown here is derived from an EMBL/GenBank/DDBJ whole genome shotgun (WGS) entry which is preliminary data.</text>
</comment>
<keyword evidence="3" id="KW-1185">Reference proteome</keyword>
<dbReference type="Proteomes" id="UP001430755">
    <property type="component" value="Unassembled WGS sequence"/>
</dbReference>
<dbReference type="InterPro" id="IPR005325">
    <property type="entry name" value="DUF308_memb"/>
</dbReference>
<dbReference type="PANTHER" id="PTHR34989">
    <property type="entry name" value="PROTEIN HDED"/>
    <property type="match status" value="1"/>
</dbReference>
<reference evidence="2" key="1">
    <citation type="submission" date="2021-11" db="EMBL/GenBank/DDBJ databases">
        <title>A Novel Adlercreutzia Species, isolated from a Allomyrina dichotoma larva feces.</title>
        <authorList>
            <person name="Suh M.K."/>
        </authorList>
    </citation>
    <scope>NUCLEOTIDE SEQUENCE</scope>
    <source>
        <strain evidence="2">JBNU-10</strain>
    </source>
</reference>
<dbReference type="Pfam" id="PF03729">
    <property type="entry name" value="DUF308"/>
    <property type="match status" value="2"/>
</dbReference>
<proteinExistence type="predicted"/>
<dbReference type="EMBL" id="JAJMLW010000001">
    <property type="protein sequence ID" value="MCI2241629.1"/>
    <property type="molecule type" value="Genomic_DNA"/>
</dbReference>
<accession>A0ABS9WFQ6</accession>
<feature type="transmembrane region" description="Helical" evidence="1">
    <location>
        <begin position="12"/>
        <end position="30"/>
    </location>
</feature>